<dbReference type="Proteomes" id="UP000239560">
    <property type="component" value="Unassembled WGS sequence"/>
</dbReference>
<dbReference type="OrthoDB" id="2527451at2759"/>
<feature type="compositionally biased region" description="Pro residues" evidence="3">
    <location>
        <begin position="253"/>
        <end position="265"/>
    </location>
</feature>
<dbReference type="GO" id="GO:0003676">
    <property type="term" value="F:nucleic acid binding"/>
    <property type="evidence" value="ECO:0007669"/>
    <property type="project" value="InterPro"/>
</dbReference>
<keyword evidence="1" id="KW-0507">mRNA processing</keyword>
<keyword evidence="2" id="KW-0479">Metal-binding</keyword>
<dbReference type="PANTHER" id="PTHR23002">
    <property type="entry name" value="ZINC FINGER CCHC DOMAIN CONTAINING PROTEIN"/>
    <property type="match status" value="1"/>
</dbReference>
<dbReference type="SMART" id="SM00343">
    <property type="entry name" value="ZnF_C2HC"/>
    <property type="match status" value="3"/>
</dbReference>
<protein>
    <recommendedName>
        <fullName evidence="5">CCHC-type domain-containing protein</fullName>
    </recommendedName>
</protein>
<dbReference type="PROSITE" id="PS50158">
    <property type="entry name" value="ZF_CCHC"/>
    <property type="match status" value="2"/>
</dbReference>
<dbReference type="InterPro" id="IPR036875">
    <property type="entry name" value="Znf_CCHC_sf"/>
</dbReference>
<dbReference type="EMBL" id="LCTV02000005">
    <property type="protein sequence ID" value="PRQ74825.1"/>
    <property type="molecule type" value="Genomic_DNA"/>
</dbReference>
<dbReference type="Gene3D" id="4.10.60.10">
    <property type="entry name" value="Zinc finger, CCHC-type"/>
    <property type="match status" value="2"/>
</dbReference>
<evidence type="ECO:0000259" key="5">
    <source>
        <dbReference type="PROSITE" id="PS50158"/>
    </source>
</evidence>
<dbReference type="SUPFAM" id="SSF57756">
    <property type="entry name" value="Retrovirus zinc finger-like domains"/>
    <property type="match status" value="2"/>
</dbReference>
<accession>A0A2T0A9Y4</accession>
<evidence type="ECO:0000256" key="1">
    <source>
        <dbReference type="ARBA" id="ARBA00022664"/>
    </source>
</evidence>
<gene>
    <name evidence="6" type="ORF">AAT19DRAFT_13847</name>
</gene>
<name>A0A2T0A9Y4_RHOTO</name>
<sequence length="273" mass="27976">MVVVALLSLAKHVLPPTRAILLVSCCLSCTPCCSTTARPHRHCLPHRRHSPVLQRAFPFLSFDSRSEAYLVATRLQCGQPGHISRECSNAAAPKKCYNCGDSGHISRECPQNPNAGAGGFGGQGAGFGGAGAGVCYRCGQPGHISRACPQNFAGAGAGCASHSFLSSTSARLMNLCERSQSAVDSAADSADPATAPRRATRAVVSATSRASASTPPSASTADSRDTSRATAPSLPARSRATTAARPATSRATAPPPAAPLPPPKRLPLLPLCA</sequence>
<keyword evidence="2" id="KW-0863">Zinc-finger</keyword>
<dbReference type="AlphaFoldDB" id="A0A2T0A9Y4"/>
<feature type="domain" description="CCHC-type" evidence="5">
    <location>
        <begin position="135"/>
        <end position="150"/>
    </location>
</feature>
<feature type="compositionally biased region" description="Low complexity" evidence="3">
    <location>
        <begin position="186"/>
        <end position="221"/>
    </location>
</feature>
<feature type="signal peptide" evidence="4">
    <location>
        <begin position="1"/>
        <end position="19"/>
    </location>
</feature>
<dbReference type="InterPro" id="IPR001878">
    <property type="entry name" value="Znf_CCHC"/>
</dbReference>
<evidence type="ECO:0000256" key="2">
    <source>
        <dbReference type="PROSITE-ProRule" id="PRU00047"/>
    </source>
</evidence>
<dbReference type="Pfam" id="PF00098">
    <property type="entry name" value="zf-CCHC"/>
    <property type="match status" value="3"/>
</dbReference>
<dbReference type="GO" id="GO:0008270">
    <property type="term" value="F:zinc ion binding"/>
    <property type="evidence" value="ECO:0007669"/>
    <property type="project" value="UniProtKB-KW"/>
</dbReference>
<reference evidence="6 7" key="1">
    <citation type="journal article" date="2018" name="Elife">
        <title>Functional genomics of lipid metabolism in the oleaginous yeast Rhodosporidium toruloides.</title>
        <authorList>
            <person name="Coradetti S.T."/>
            <person name="Pinel D."/>
            <person name="Geiselman G."/>
            <person name="Ito M."/>
            <person name="Mondo S."/>
            <person name="Reilly M.C."/>
            <person name="Cheng Y.F."/>
            <person name="Bauer S."/>
            <person name="Grigoriev I."/>
            <person name="Gladden J.M."/>
            <person name="Simmons B.A."/>
            <person name="Brem R."/>
            <person name="Arkin A.P."/>
            <person name="Skerker J.M."/>
        </authorList>
    </citation>
    <scope>NUCLEOTIDE SEQUENCE [LARGE SCALE GENOMIC DNA]</scope>
    <source>
        <strain evidence="6 7">NBRC 0880</strain>
    </source>
</reference>
<keyword evidence="4" id="KW-0732">Signal</keyword>
<dbReference type="GO" id="GO:0006397">
    <property type="term" value="P:mRNA processing"/>
    <property type="evidence" value="ECO:0007669"/>
    <property type="project" value="UniProtKB-KW"/>
</dbReference>
<dbReference type="InterPro" id="IPR051714">
    <property type="entry name" value="Znf_CCHC_NABP"/>
</dbReference>
<organism evidence="6 7">
    <name type="scientific">Rhodotorula toruloides</name>
    <name type="common">Yeast</name>
    <name type="synonym">Rhodosporidium toruloides</name>
    <dbReference type="NCBI Taxonomy" id="5286"/>
    <lineage>
        <taxon>Eukaryota</taxon>
        <taxon>Fungi</taxon>
        <taxon>Dikarya</taxon>
        <taxon>Basidiomycota</taxon>
        <taxon>Pucciniomycotina</taxon>
        <taxon>Microbotryomycetes</taxon>
        <taxon>Sporidiobolales</taxon>
        <taxon>Sporidiobolaceae</taxon>
        <taxon>Rhodotorula</taxon>
    </lineage>
</organism>
<feature type="domain" description="CCHC-type" evidence="5">
    <location>
        <begin position="95"/>
        <end position="111"/>
    </location>
</feature>
<evidence type="ECO:0000256" key="4">
    <source>
        <dbReference type="SAM" id="SignalP"/>
    </source>
</evidence>
<feature type="region of interest" description="Disordered" evidence="3">
    <location>
        <begin position="186"/>
        <end position="273"/>
    </location>
</feature>
<evidence type="ECO:0000313" key="7">
    <source>
        <dbReference type="Proteomes" id="UP000239560"/>
    </source>
</evidence>
<feature type="chain" id="PRO_5015754525" description="CCHC-type domain-containing protein" evidence="4">
    <location>
        <begin position="20"/>
        <end position="273"/>
    </location>
</feature>
<keyword evidence="2" id="KW-0862">Zinc</keyword>
<evidence type="ECO:0000313" key="6">
    <source>
        <dbReference type="EMBL" id="PRQ74825.1"/>
    </source>
</evidence>
<evidence type="ECO:0000256" key="3">
    <source>
        <dbReference type="SAM" id="MobiDB-lite"/>
    </source>
</evidence>
<comment type="caution">
    <text evidence="6">The sequence shown here is derived from an EMBL/GenBank/DDBJ whole genome shotgun (WGS) entry which is preliminary data.</text>
</comment>
<proteinExistence type="predicted"/>
<feature type="compositionally biased region" description="Low complexity" evidence="3">
    <location>
        <begin position="233"/>
        <end position="252"/>
    </location>
</feature>